<feature type="compositionally biased region" description="Low complexity" evidence="1">
    <location>
        <begin position="297"/>
        <end position="331"/>
    </location>
</feature>
<feature type="domain" description="Malectin" evidence="2">
    <location>
        <begin position="63"/>
        <end position="144"/>
    </location>
</feature>
<keyword evidence="4" id="KW-1185">Reference proteome</keyword>
<evidence type="ECO:0000256" key="1">
    <source>
        <dbReference type="SAM" id="MobiDB-lite"/>
    </source>
</evidence>
<accession>A0ABP1FMA5</accession>
<feature type="compositionally biased region" description="Low complexity" evidence="1">
    <location>
        <begin position="378"/>
        <end position="434"/>
    </location>
</feature>
<feature type="compositionally biased region" description="Low complexity" evidence="1">
    <location>
        <begin position="338"/>
        <end position="371"/>
    </location>
</feature>
<protein>
    <submittedName>
        <fullName evidence="3">G3213 protein</fullName>
    </submittedName>
</protein>
<evidence type="ECO:0000259" key="2">
    <source>
        <dbReference type="Pfam" id="PF11721"/>
    </source>
</evidence>
<dbReference type="Proteomes" id="UP001497392">
    <property type="component" value="Unassembled WGS sequence"/>
</dbReference>
<dbReference type="InterPro" id="IPR021720">
    <property type="entry name" value="Malectin_dom"/>
</dbReference>
<dbReference type="EMBL" id="CAXHTA020000005">
    <property type="protein sequence ID" value="CAL5221086.1"/>
    <property type="molecule type" value="Genomic_DNA"/>
</dbReference>
<evidence type="ECO:0000313" key="3">
    <source>
        <dbReference type="EMBL" id="CAL5221086.1"/>
    </source>
</evidence>
<name>A0ABP1FMA5_9CHLO</name>
<reference evidence="3 4" key="1">
    <citation type="submission" date="2024-06" db="EMBL/GenBank/DDBJ databases">
        <authorList>
            <person name="Kraege A."/>
            <person name="Thomma B."/>
        </authorList>
    </citation>
    <scope>NUCLEOTIDE SEQUENCE [LARGE SCALE GENOMIC DNA]</scope>
</reference>
<organism evidence="3 4">
    <name type="scientific">Coccomyxa viridis</name>
    <dbReference type="NCBI Taxonomy" id="1274662"/>
    <lineage>
        <taxon>Eukaryota</taxon>
        <taxon>Viridiplantae</taxon>
        <taxon>Chlorophyta</taxon>
        <taxon>core chlorophytes</taxon>
        <taxon>Trebouxiophyceae</taxon>
        <taxon>Trebouxiophyceae incertae sedis</taxon>
        <taxon>Coccomyxaceae</taxon>
        <taxon>Coccomyxa</taxon>
    </lineage>
</organism>
<feature type="region of interest" description="Disordered" evidence="1">
    <location>
        <begin position="297"/>
        <end position="434"/>
    </location>
</feature>
<proteinExistence type="predicted"/>
<dbReference type="Pfam" id="PF11721">
    <property type="entry name" value="Malectin"/>
    <property type="match status" value="1"/>
</dbReference>
<gene>
    <name evidence="3" type="primary">g3213</name>
    <name evidence="3" type="ORF">VP750_LOCUS2745</name>
</gene>
<sequence>MMTQAAFSPVSFNFCGSQFTDGNGATWYGKNFISPSSAGASCANTTSAITVGSACSPTSGSTICSQPQLQQMLQFEQLGYNLAYSNIGIGSLGKKNTTYAITLYFADLNATAAGDRVFDIQLNGQTVATNFDVYALGGGDNSAVSFAAPAFFSGSRSNFDISLPTVAGTASIVNGVSFQFATSTNAMVTPTTATWGDSVLLEIYCNSLNPAVGNLTGSYTAYVVGGTIPANTTTNIVGGAGGSLAQAYGTYMMNTSLLTDCTGGAANVTVTFNDPAELYGNSEATVSITLSAACSASTTAPVTTSAPPTTTGAPPTTTAPDTTTSSPGTSTPTPPTTTAPDTTIAAPGTSTPVPLTTIAPDTTTAAPGTSSPAPPTTTDPLTSTNPVPTSSLVPTTTLTPVTTTVPETSSAPAGTTLAPTPTTLPAPTTSAAPESTLAPMTTAVPGTTASPYNVTMQMTIFPDPPIAGGQTTISGEATSDDGIPPTGEVAVLVDGAVIGTTPLVPVNETSQTPLAHIVKTSSDGISGVPAQSTTSLQRSVSFAAVGRSVFSYTFLAPSTPGTHTIAAVAVSGGMTTPIAAPLAISITVVPSANMTLTFDGGQTVGLIGPAHHCKALLTAIANITGPANATSLPTGNVTLAITDAHASIIPLHMVIDKVLRSDGKATFFIDPSPAVAALDMLEGLLTGGHATLGKMPPGAYNMTATYNGDGIYPPAKACANLLISPACLLTTIVLS</sequence>
<evidence type="ECO:0000313" key="4">
    <source>
        <dbReference type="Proteomes" id="UP001497392"/>
    </source>
</evidence>
<comment type="caution">
    <text evidence="3">The sequence shown here is derived from an EMBL/GenBank/DDBJ whole genome shotgun (WGS) entry which is preliminary data.</text>
</comment>
<dbReference type="Gene3D" id="2.60.120.430">
    <property type="entry name" value="Galactose-binding lectin"/>
    <property type="match status" value="1"/>
</dbReference>